<proteinExistence type="predicted"/>
<reference evidence="1 2" key="1">
    <citation type="submission" date="2023-08" db="EMBL/GenBank/DDBJ databases">
        <title>A Necator americanus chromosomal reference genome.</title>
        <authorList>
            <person name="Ilik V."/>
            <person name="Petrzelkova K.J."/>
            <person name="Pardy F."/>
            <person name="Fuh T."/>
            <person name="Niatou-Singa F.S."/>
            <person name="Gouil Q."/>
            <person name="Baker L."/>
            <person name="Ritchie M.E."/>
            <person name="Jex A.R."/>
            <person name="Gazzola D."/>
            <person name="Li H."/>
            <person name="Toshio Fujiwara R."/>
            <person name="Zhan B."/>
            <person name="Aroian R.V."/>
            <person name="Pafco B."/>
            <person name="Schwarz E.M."/>
        </authorList>
    </citation>
    <scope>NUCLEOTIDE SEQUENCE [LARGE SCALE GENOMIC DNA]</scope>
    <source>
        <strain evidence="1 2">Aroian</strain>
        <tissue evidence="1">Whole animal</tissue>
    </source>
</reference>
<sequence length="98" mass="11254">MDVCVGFHNLQIELYAYAVVVRRLFYAVDLASQTYDRFRLRGHQSKKEIIFANTDANKVCIQRQRTAEHRKNTCGKQNDSTAMENQPCLAALISSEKD</sequence>
<name>A0ABR1DF47_NECAM</name>
<comment type="caution">
    <text evidence="1">The sequence shown here is derived from an EMBL/GenBank/DDBJ whole genome shotgun (WGS) entry which is preliminary data.</text>
</comment>
<accession>A0ABR1DF47</accession>
<gene>
    <name evidence="1" type="primary">Necator_chrIV.g14908</name>
    <name evidence="1" type="ORF">RB195_001613</name>
</gene>
<evidence type="ECO:0000313" key="1">
    <source>
        <dbReference type="EMBL" id="KAK6749114.1"/>
    </source>
</evidence>
<dbReference type="Proteomes" id="UP001303046">
    <property type="component" value="Unassembled WGS sequence"/>
</dbReference>
<dbReference type="EMBL" id="JAVFWL010000004">
    <property type="protein sequence ID" value="KAK6749114.1"/>
    <property type="molecule type" value="Genomic_DNA"/>
</dbReference>
<keyword evidence="2" id="KW-1185">Reference proteome</keyword>
<protein>
    <submittedName>
        <fullName evidence="1">Uncharacterized protein</fullName>
    </submittedName>
</protein>
<evidence type="ECO:0000313" key="2">
    <source>
        <dbReference type="Proteomes" id="UP001303046"/>
    </source>
</evidence>
<organism evidence="1 2">
    <name type="scientific">Necator americanus</name>
    <name type="common">Human hookworm</name>
    <dbReference type="NCBI Taxonomy" id="51031"/>
    <lineage>
        <taxon>Eukaryota</taxon>
        <taxon>Metazoa</taxon>
        <taxon>Ecdysozoa</taxon>
        <taxon>Nematoda</taxon>
        <taxon>Chromadorea</taxon>
        <taxon>Rhabditida</taxon>
        <taxon>Rhabditina</taxon>
        <taxon>Rhabditomorpha</taxon>
        <taxon>Strongyloidea</taxon>
        <taxon>Ancylostomatidae</taxon>
        <taxon>Bunostominae</taxon>
        <taxon>Necator</taxon>
    </lineage>
</organism>